<dbReference type="RefSeq" id="WP_222336757.1">
    <property type="nucleotide sequence ID" value="NZ_CP082204.1"/>
</dbReference>
<proteinExistence type="inferred from homology"/>
<evidence type="ECO:0000256" key="2">
    <source>
        <dbReference type="ARBA" id="ARBA00022676"/>
    </source>
</evidence>
<dbReference type="AlphaFoldDB" id="A0A9X4RVD6"/>
<keyword evidence="2" id="KW-0328">Glycosyltransferase</keyword>
<comment type="caution">
    <text evidence="5">The sequence shown here is derived from an EMBL/GenBank/DDBJ whole genome shotgun (WGS) entry which is preliminary data.</text>
</comment>
<gene>
    <name evidence="5" type="ORF">NOL13_01955</name>
</gene>
<dbReference type="Proteomes" id="UP001152875">
    <property type="component" value="Unassembled WGS sequence"/>
</dbReference>
<dbReference type="InterPro" id="IPR029044">
    <property type="entry name" value="Nucleotide-diphossugar_trans"/>
</dbReference>
<comment type="similarity">
    <text evidence="1">Belongs to the glycosyltransferase 2 family.</text>
</comment>
<dbReference type="InterPro" id="IPR050834">
    <property type="entry name" value="Glycosyltransf_2"/>
</dbReference>
<dbReference type="PANTHER" id="PTHR43685">
    <property type="entry name" value="GLYCOSYLTRANSFERASE"/>
    <property type="match status" value="1"/>
</dbReference>
<dbReference type="Pfam" id="PF00535">
    <property type="entry name" value="Glycos_transf_2"/>
    <property type="match status" value="1"/>
</dbReference>
<evidence type="ECO:0000313" key="6">
    <source>
        <dbReference type="Proteomes" id="UP001152875"/>
    </source>
</evidence>
<accession>A0A9X4RVD6</accession>
<keyword evidence="3" id="KW-0808">Transferase</keyword>
<sequence>MEDSLVSIIMGVYNAQETISTCIDSIINQDYHNWEFIICDDCSTDETLSIVKKYAQKDSRIKVIQNTKNEKLAYSLNHCLKYSSGEYIARMDGDDIALPHRLRTQVEFLKHHPEYQLVGSCSYIDDGSGEQSIKTVKEIPESTDLLYGAPFMHPTIMMRKSAYDALKGYTVSWRTQRGQDLDLWFRFYAKGYKGYNLQLPLLVYHQSLDDFKKISWRNAWMYFLTTLNGYRLIAIPFYKYPIAFKPLLSAAIPNRIRMFYHQTRRDRK</sequence>
<dbReference type="PANTHER" id="PTHR43685:SF5">
    <property type="entry name" value="GLYCOSYLTRANSFERASE EPSE-RELATED"/>
    <property type="match status" value="1"/>
</dbReference>
<evidence type="ECO:0000313" key="5">
    <source>
        <dbReference type="EMBL" id="MDG4526183.1"/>
    </source>
</evidence>
<dbReference type="InterPro" id="IPR001173">
    <property type="entry name" value="Glyco_trans_2-like"/>
</dbReference>
<dbReference type="SUPFAM" id="SSF53448">
    <property type="entry name" value="Nucleotide-diphospho-sugar transferases"/>
    <property type="match status" value="1"/>
</dbReference>
<organism evidence="5 6">
    <name type="scientific">Streptococcus suis</name>
    <dbReference type="NCBI Taxonomy" id="1307"/>
    <lineage>
        <taxon>Bacteria</taxon>
        <taxon>Bacillati</taxon>
        <taxon>Bacillota</taxon>
        <taxon>Bacilli</taxon>
        <taxon>Lactobacillales</taxon>
        <taxon>Streptococcaceae</taxon>
        <taxon>Streptococcus</taxon>
    </lineage>
</organism>
<evidence type="ECO:0000256" key="3">
    <source>
        <dbReference type="ARBA" id="ARBA00022679"/>
    </source>
</evidence>
<dbReference type="GO" id="GO:0016757">
    <property type="term" value="F:glycosyltransferase activity"/>
    <property type="evidence" value="ECO:0007669"/>
    <property type="project" value="UniProtKB-KW"/>
</dbReference>
<feature type="domain" description="Glycosyltransferase 2-like" evidence="4">
    <location>
        <begin position="7"/>
        <end position="162"/>
    </location>
</feature>
<dbReference type="CDD" id="cd00761">
    <property type="entry name" value="Glyco_tranf_GTA_type"/>
    <property type="match status" value="1"/>
</dbReference>
<protein>
    <submittedName>
        <fullName evidence="5">Glycosyltransferase family 2 protein</fullName>
    </submittedName>
</protein>
<name>A0A9X4RVD6_STRSU</name>
<evidence type="ECO:0000259" key="4">
    <source>
        <dbReference type="Pfam" id="PF00535"/>
    </source>
</evidence>
<evidence type="ECO:0000256" key="1">
    <source>
        <dbReference type="ARBA" id="ARBA00006739"/>
    </source>
</evidence>
<dbReference type="Gene3D" id="3.90.550.10">
    <property type="entry name" value="Spore Coat Polysaccharide Biosynthesis Protein SpsA, Chain A"/>
    <property type="match status" value="1"/>
</dbReference>
<dbReference type="EMBL" id="JANFMP010000003">
    <property type="protein sequence ID" value="MDG4526183.1"/>
    <property type="molecule type" value="Genomic_DNA"/>
</dbReference>
<reference evidence="5" key="1">
    <citation type="submission" date="2022-07" db="EMBL/GenBank/DDBJ databases">
        <title>Whole Genome Sequencing of Streptococcus suis.</title>
        <authorList>
            <person name="Dai X."/>
            <person name="Huang J."/>
            <person name="Wang L."/>
        </authorList>
    </citation>
    <scope>NUCLEOTIDE SEQUENCE</scope>
    <source>
        <strain evidence="5">XNB2</strain>
    </source>
</reference>